<evidence type="ECO:0000313" key="2">
    <source>
        <dbReference type="Proteomes" id="UP001152622"/>
    </source>
</evidence>
<dbReference type="AlphaFoldDB" id="A0A9Q1F0L0"/>
<evidence type="ECO:0000313" key="1">
    <source>
        <dbReference type="EMBL" id="KAJ8348670.1"/>
    </source>
</evidence>
<sequence>MSPAHGHMCLVTLTRPLAGQKGVKAGASLKTPTAGRRLSPQCAICVTSPFVLAAMRGHSRDREPENVFMSSRQVNSSLWWCNHGDKSSPLKGCERPFTPAEAQSGGADVFSPFE</sequence>
<reference evidence="1" key="1">
    <citation type="journal article" date="2023" name="Science">
        <title>Genome structures resolve the early diversification of teleost fishes.</title>
        <authorList>
            <person name="Parey E."/>
            <person name="Louis A."/>
            <person name="Montfort J."/>
            <person name="Bouchez O."/>
            <person name="Roques C."/>
            <person name="Iampietro C."/>
            <person name="Lluch J."/>
            <person name="Castinel A."/>
            <person name="Donnadieu C."/>
            <person name="Desvignes T."/>
            <person name="Floi Bucao C."/>
            <person name="Jouanno E."/>
            <person name="Wen M."/>
            <person name="Mejri S."/>
            <person name="Dirks R."/>
            <person name="Jansen H."/>
            <person name="Henkel C."/>
            <person name="Chen W.J."/>
            <person name="Zahm M."/>
            <person name="Cabau C."/>
            <person name="Klopp C."/>
            <person name="Thompson A.W."/>
            <person name="Robinson-Rechavi M."/>
            <person name="Braasch I."/>
            <person name="Lecointre G."/>
            <person name="Bobe J."/>
            <person name="Postlethwait J.H."/>
            <person name="Berthelot C."/>
            <person name="Roest Crollius H."/>
            <person name="Guiguen Y."/>
        </authorList>
    </citation>
    <scope>NUCLEOTIDE SEQUENCE</scope>
    <source>
        <strain evidence="1">WJC10195</strain>
    </source>
</reference>
<protein>
    <submittedName>
        <fullName evidence="1">Uncharacterized protein</fullName>
    </submittedName>
</protein>
<organism evidence="1 2">
    <name type="scientific">Synaphobranchus kaupii</name>
    <name type="common">Kaup's arrowtooth eel</name>
    <dbReference type="NCBI Taxonomy" id="118154"/>
    <lineage>
        <taxon>Eukaryota</taxon>
        <taxon>Metazoa</taxon>
        <taxon>Chordata</taxon>
        <taxon>Craniata</taxon>
        <taxon>Vertebrata</taxon>
        <taxon>Euteleostomi</taxon>
        <taxon>Actinopterygii</taxon>
        <taxon>Neopterygii</taxon>
        <taxon>Teleostei</taxon>
        <taxon>Anguilliformes</taxon>
        <taxon>Synaphobranchidae</taxon>
        <taxon>Synaphobranchus</taxon>
    </lineage>
</organism>
<dbReference type="Proteomes" id="UP001152622">
    <property type="component" value="Chromosome 10"/>
</dbReference>
<proteinExistence type="predicted"/>
<comment type="caution">
    <text evidence="1">The sequence shown here is derived from an EMBL/GenBank/DDBJ whole genome shotgun (WGS) entry which is preliminary data.</text>
</comment>
<keyword evidence="2" id="KW-1185">Reference proteome</keyword>
<dbReference type="EMBL" id="JAINUF010000010">
    <property type="protein sequence ID" value="KAJ8348670.1"/>
    <property type="molecule type" value="Genomic_DNA"/>
</dbReference>
<gene>
    <name evidence="1" type="ORF">SKAU_G00272590</name>
</gene>
<accession>A0A9Q1F0L0</accession>
<name>A0A9Q1F0L0_SYNKA</name>